<evidence type="ECO:0000256" key="7">
    <source>
        <dbReference type="SAM" id="Phobius"/>
    </source>
</evidence>
<evidence type="ECO:0000256" key="5">
    <source>
        <dbReference type="ARBA" id="ARBA00022777"/>
    </source>
</evidence>
<dbReference type="InterPro" id="IPR036890">
    <property type="entry name" value="HATPase_C_sf"/>
</dbReference>
<comment type="catalytic activity">
    <reaction evidence="1">
        <text>ATP + protein L-histidine = ADP + protein N-phospho-L-histidine.</text>
        <dbReference type="EC" id="2.7.13.3"/>
    </reaction>
</comment>
<reference evidence="9" key="1">
    <citation type="submission" date="2018-06" db="EMBL/GenBank/DDBJ databases">
        <authorList>
            <person name="Zhirakovskaya E."/>
        </authorList>
    </citation>
    <scope>NUCLEOTIDE SEQUENCE</scope>
</reference>
<dbReference type="InterPro" id="IPR050736">
    <property type="entry name" value="Sensor_HK_Regulatory"/>
</dbReference>
<keyword evidence="4" id="KW-0808">Transferase</keyword>
<evidence type="ECO:0000313" key="9">
    <source>
        <dbReference type="EMBL" id="VAW84803.1"/>
    </source>
</evidence>
<keyword evidence="7" id="KW-0812">Transmembrane</keyword>
<dbReference type="FunFam" id="1.10.287.130:FF:000001">
    <property type="entry name" value="Two-component sensor histidine kinase"/>
    <property type="match status" value="1"/>
</dbReference>
<dbReference type="EMBL" id="UOFO01000052">
    <property type="protein sequence ID" value="VAW84803.1"/>
    <property type="molecule type" value="Genomic_DNA"/>
</dbReference>
<dbReference type="InterPro" id="IPR004358">
    <property type="entry name" value="Sig_transdc_His_kin-like_C"/>
</dbReference>
<dbReference type="PRINTS" id="PR00344">
    <property type="entry name" value="BCTRLSENSOR"/>
</dbReference>
<dbReference type="SUPFAM" id="SSF47384">
    <property type="entry name" value="Homodimeric domain of signal transducing histidine kinase"/>
    <property type="match status" value="1"/>
</dbReference>
<dbReference type="CDD" id="cd00075">
    <property type="entry name" value="HATPase"/>
    <property type="match status" value="1"/>
</dbReference>
<evidence type="ECO:0000256" key="1">
    <source>
        <dbReference type="ARBA" id="ARBA00000085"/>
    </source>
</evidence>
<proteinExistence type="predicted"/>
<accession>A0A3B0Z9E7</accession>
<dbReference type="SUPFAM" id="SSF55874">
    <property type="entry name" value="ATPase domain of HSP90 chaperone/DNA topoisomerase II/histidine kinase"/>
    <property type="match status" value="1"/>
</dbReference>
<evidence type="ECO:0000259" key="8">
    <source>
        <dbReference type="PROSITE" id="PS50109"/>
    </source>
</evidence>
<evidence type="ECO:0000256" key="2">
    <source>
        <dbReference type="ARBA" id="ARBA00012438"/>
    </source>
</evidence>
<dbReference type="PANTHER" id="PTHR43711">
    <property type="entry name" value="TWO-COMPONENT HISTIDINE KINASE"/>
    <property type="match status" value="1"/>
</dbReference>
<dbReference type="SMART" id="SM00387">
    <property type="entry name" value="HATPase_c"/>
    <property type="match status" value="1"/>
</dbReference>
<keyword evidence="3" id="KW-0597">Phosphoprotein</keyword>
<keyword evidence="5 9" id="KW-0418">Kinase</keyword>
<keyword evidence="7" id="KW-1133">Transmembrane helix</keyword>
<dbReference type="Pfam" id="PF02518">
    <property type="entry name" value="HATPase_c"/>
    <property type="match status" value="1"/>
</dbReference>
<dbReference type="InterPro" id="IPR005467">
    <property type="entry name" value="His_kinase_dom"/>
</dbReference>
<protein>
    <recommendedName>
        <fullName evidence="2">histidine kinase</fullName>
        <ecNumber evidence="2">2.7.13.3</ecNumber>
    </recommendedName>
</protein>
<dbReference type="InterPro" id="IPR003594">
    <property type="entry name" value="HATPase_dom"/>
</dbReference>
<feature type="domain" description="Histidine kinase" evidence="8">
    <location>
        <begin position="454"/>
        <end position="675"/>
    </location>
</feature>
<sequence>MGNYISKNRLRLILGVFFIALVFPTVILVKQAFSQMKWESFRQYQVQAEELALRIDKQFNQLIKNEEARSFTEYSFLNIAGDVKANFLQRSPLAEFPKKNKIPGLIGYFQVDDRGEFSSPLLPPEIPQSYGISNDEYSLRLDVKNQIQHILSSNKLVTERQLSLKSNINKKKEIIISTREKEKKSAEKIVNNLFSQEAFDRLESSKIHSSVKRSALKGSLGRVEELQLKAPMAKTEMLAETTIMSTFNNEKGDIRKQRLSKELTFFPEPIVDNDAVSSVQVASLQEPIRITTFESEIDPFSFSLLDSGHFVLYRKVWRNGQRYTQGVLFNQQDFLQGIIEIAFKNTALSDMSNLVIAYEGNVFSVFSGRDYRSSYSSITELRGELLYQTPLSAPLSAMQLIFSITHLPLGAGANVIIWTTFVIGLVLLSGIFFIYRLGIKQITLVQQQQNFVSSVSHELKTPLTSIRMYGEILREGWAAEEKKKIYYDYIYDESERLSRLIDNVLQLARMTRNELQLNIKSITVGELMDIIRSKISSQLERSDFELTLDFSNVNEKVLLNIDRDAFIQVFINLIDNSVKFSRQAEIKKIDIVCKKNIKNSIKFTVRDYGPGIAKNKMKKIFTLFYRSENELTRETVGTGIGLALVNQLMVNMNGKVGVVNRNPGAEFSLIFKEKLI</sequence>
<dbReference type="InterPro" id="IPR036097">
    <property type="entry name" value="HisK_dim/P_sf"/>
</dbReference>
<dbReference type="GO" id="GO:0000155">
    <property type="term" value="F:phosphorelay sensor kinase activity"/>
    <property type="evidence" value="ECO:0007669"/>
    <property type="project" value="InterPro"/>
</dbReference>
<dbReference type="Gene3D" id="3.30.565.10">
    <property type="entry name" value="Histidine kinase-like ATPase, C-terminal domain"/>
    <property type="match status" value="1"/>
</dbReference>
<gene>
    <name evidence="9" type="ORF">MNBD_GAMMA16-1366</name>
</gene>
<dbReference type="Pfam" id="PF00512">
    <property type="entry name" value="HisKA"/>
    <property type="match status" value="1"/>
</dbReference>
<dbReference type="AlphaFoldDB" id="A0A3B0Z9E7"/>
<dbReference type="InterPro" id="IPR003661">
    <property type="entry name" value="HisK_dim/P_dom"/>
</dbReference>
<evidence type="ECO:0000256" key="4">
    <source>
        <dbReference type="ARBA" id="ARBA00022679"/>
    </source>
</evidence>
<organism evidence="9">
    <name type="scientific">hydrothermal vent metagenome</name>
    <dbReference type="NCBI Taxonomy" id="652676"/>
    <lineage>
        <taxon>unclassified sequences</taxon>
        <taxon>metagenomes</taxon>
        <taxon>ecological metagenomes</taxon>
    </lineage>
</organism>
<keyword evidence="6" id="KW-0902">Two-component regulatory system</keyword>
<evidence type="ECO:0000256" key="6">
    <source>
        <dbReference type="ARBA" id="ARBA00023012"/>
    </source>
</evidence>
<dbReference type="PANTHER" id="PTHR43711:SF1">
    <property type="entry name" value="HISTIDINE KINASE 1"/>
    <property type="match status" value="1"/>
</dbReference>
<feature type="transmembrane region" description="Helical" evidence="7">
    <location>
        <begin position="415"/>
        <end position="435"/>
    </location>
</feature>
<keyword evidence="7" id="KW-0472">Membrane</keyword>
<dbReference type="Gene3D" id="1.10.287.130">
    <property type="match status" value="1"/>
</dbReference>
<dbReference type="SMART" id="SM00388">
    <property type="entry name" value="HisKA"/>
    <property type="match status" value="1"/>
</dbReference>
<dbReference type="PROSITE" id="PS50109">
    <property type="entry name" value="HIS_KIN"/>
    <property type="match status" value="1"/>
</dbReference>
<evidence type="ECO:0000256" key="3">
    <source>
        <dbReference type="ARBA" id="ARBA00022553"/>
    </source>
</evidence>
<dbReference type="EC" id="2.7.13.3" evidence="2"/>
<dbReference type="CDD" id="cd00082">
    <property type="entry name" value="HisKA"/>
    <property type="match status" value="1"/>
</dbReference>
<feature type="transmembrane region" description="Helical" evidence="7">
    <location>
        <begin position="12"/>
        <end position="33"/>
    </location>
</feature>
<name>A0A3B0Z9E7_9ZZZZ</name>